<keyword evidence="1" id="KW-0732">Signal</keyword>
<accession>A0A0J7XSW2</accession>
<feature type="domain" description="Outer membrane protein assembly factor BamE" evidence="3">
    <location>
        <begin position="37"/>
        <end position="111"/>
    </location>
</feature>
<dbReference type="GO" id="GO:0019867">
    <property type="term" value="C:outer membrane"/>
    <property type="evidence" value="ECO:0007669"/>
    <property type="project" value="InterPro"/>
</dbReference>
<comment type="caution">
    <text evidence="4">The sequence shown here is derived from an EMBL/GenBank/DDBJ whole genome shotgun (WGS) entry which is preliminary data.</text>
</comment>
<reference evidence="4 5" key="1">
    <citation type="journal article" date="2015" name="G3 (Bethesda)">
        <title>Insights into Ongoing Evolution of the Hexachlorocyclohexane Catabolic Pathway from Comparative Genomics of Ten Sphingomonadaceae Strains.</title>
        <authorList>
            <person name="Pearce S.L."/>
            <person name="Oakeshott J.G."/>
            <person name="Pandey G."/>
        </authorList>
    </citation>
    <scope>NUCLEOTIDE SEQUENCE [LARGE SCALE GENOMIC DNA]</scope>
    <source>
        <strain evidence="4 5">LL02</strain>
    </source>
</reference>
<evidence type="ECO:0000313" key="4">
    <source>
        <dbReference type="EMBL" id="KMS54764.1"/>
    </source>
</evidence>
<dbReference type="Pfam" id="PF04355">
    <property type="entry name" value="BamE"/>
    <property type="match status" value="1"/>
</dbReference>
<evidence type="ECO:0000256" key="1">
    <source>
        <dbReference type="ARBA" id="ARBA00022729"/>
    </source>
</evidence>
<dbReference type="PATRIC" id="fig|1114963.3.peg.2225"/>
<sequence>MRKVSLKANGAKLAVAGMAAALVVLTGGCTSVSDHRGYLIDQALIDSVQPGIDNRMSVEKTLGRPTFESQFGQKDWYYVSQTVKTPPFRRARTAEQTVMRVRFDPSGNVAGVDKRGIEQVASISPDGHTTPTLGRHRSLLEDLFGNIGAVGAGGGSGAAPQGPGPNGS</sequence>
<keyword evidence="2" id="KW-0472">Membrane</keyword>
<organism evidence="4 5">
    <name type="scientific">Novosphingobium barchaimii LL02</name>
    <dbReference type="NCBI Taxonomy" id="1114963"/>
    <lineage>
        <taxon>Bacteria</taxon>
        <taxon>Pseudomonadati</taxon>
        <taxon>Pseudomonadota</taxon>
        <taxon>Alphaproteobacteria</taxon>
        <taxon>Sphingomonadales</taxon>
        <taxon>Sphingomonadaceae</taxon>
        <taxon>Novosphingobium</taxon>
    </lineage>
</organism>
<name>A0A0J7XSW2_9SPHN</name>
<evidence type="ECO:0000256" key="2">
    <source>
        <dbReference type="ARBA" id="ARBA00023136"/>
    </source>
</evidence>
<proteinExistence type="predicted"/>
<evidence type="ECO:0000259" key="3">
    <source>
        <dbReference type="Pfam" id="PF04355"/>
    </source>
</evidence>
<dbReference type="AlphaFoldDB" id="A0A0J7XSW2"/>
<dbReference type="Gene3D" id="3.30.1450.10">
    <property type="match status" value="1"/>
</dbReference>
<dbReference type="OrthoDB" id="7160681at2"/>
<dbReference type="RefSeq" id="WP_059151523.1">
    <property type="nucleotide sequence ID" value="NZ_KQ130454.1"/>
</dbReference>
<dbReference type="InterPro" id="IPR037873">
    <property type="entry name" value="BamE-like"/>
</dbReference>
<dbReference type="InterPro" id="IPR007450">
    <property type="entry name" value="BamE_dom"/>
</dbReference>
<dbReference type="EMBL" id="JACU01000005">
    <property type="protein sequence ID" value="KMS54764.1"/>
    <property type="molecule type" value="Genomic_DNA"/>
</dbReference>
<keyword evidence="5" id="KW-1185">Reference proteome</keyword>
<dbReference type="Proteomes" id="UP000052268">
    <property type="component" value="Unassembled WGS sequence"/>
</dbReference>
<dbReference type="PROSITE" id="PS51257">
    <property type="entry name" value="PROKAR_LIPOPROTEIN"/>
    <property type="match status" value="1"/>
</dbReference>
<evidence type="ECO:0000313" key="5">
    <source>
        <dbReference type="Proteomes" id="UP000052268"/>
    </source>
</evidence>
<protein>
    <submittedName>
        <fullName evidence="4">Membrane protein SmpA</fullName>
    </submittedName>
</protein>
<gene>
    <name evidence="4" type="ORF">V474_16975</name>
</gene>